<evidence type="ECO:0000313" key="1">
    <source>
        <dbReference type="EMBL" id="JAD93820.1"/>
    </source>
</evidence>
<reference evidence="1" key="1">
    <citation type="submission" date="2014-09" db="EMBL/GenBank/DDBJ databases">
        <authorList>
            <person name="Magalhaes I.L.F."/>
            <person name="Oliveira U."/>
            <person name="Santos F.R."/>
            <person name="Vidigal T.H.D.A."/>
            <person name="Brescovit A.D."/>
            <person name="Santos A.J."/>
        </authorList>
    </citation>
    <scope>NUCLEOTIDE SEQUENCE</scope>
    <source>
        <tissue evidence="1">Shoot tissue taken approximately 20 cm above the soil surface</tissue>
    </source>
</reference>
<accession>A0A0A9E7E9</accession>
<organism evidence="1">
    <name type="scientific">Arundo donax</name>
    <name type="common">Giant reed</name>
    <name type="synonym">Donax arundinaceus</name>
    <dbReference type="NCBI Taxonomy" id="35708"/>
    <lineage>
        <taxon>Eukaryota</taxon>
        <taxon>Viridiplantae</taxon>
        <taxon>Streptophyta</taxon>
        <taxon>Embryophyta</taxon>
        <taxon>Tracheophyta</taxon>
        <taxon>Spermatophyta</taxon>
        <taxon>Magnoliopsida</taxon>
        <taxon>Liliopsida</taxon>
        <taxon>Poales</taxon>
        <taxon>Poaceae</taxon>
        <taxon>PACMAD clade</taxon>
        <taxon>Arundinoideae</taxon>
        <taxon>Arundineae</taxon>
        <taxon>Arundo</taxon>
    </lineage>
</organism>
<reference evidence="1" key="2">
    <citation type="journal article" date="2015" name="Data Brief">
        <title>Shoot transcriptome of the giant reed, Arundo donax.</title>
        <authorList>
            <person name="Barrero R.A."/>
            <person name="Guerrero F.D."/>
            <person name="Moolhuijzen P."/>
            <person name="Goolsby J.A."/>
            <person name="Tidwell J."/>
            <person name="Bellgard S.E."/>
            <person name="Bellgard M.I."/>
        </authorList>
    </citation>
    <scope>NUCLEOTIDE SEQUENCE</scope>
    <source>
        <tissue evidence="1">Shoot tissue taken approximately 20 cm above the soil surface</tissue>
    </source>
</reference>
<protein>
    <submittedName>
        <fullName evidence="1">CPD901</fullName>
    </submittedName>
</protein>
<proteinExistence type="predicted"/>
<name>A0A0A9E7E9_ARUDO</name>
<dbReference type="EMBL" id="GBRH01204075">
    <property type="protein sequence ID" value="JAD93820.1"/>
    <property type="molecule type" value="Transcribed_RNA"/>
</dbReference>
<sequence>MTSTAFFLTDADGSRNRAYIYSVQGSKRFGKRTAKSPRAIVQLDRTISEGALSATVNRI</sequence>
<dbReference type="AlphaFoldDB" id="A0A0A9E7E9"/>